<dbReference type="Gene3D" id="2.40.50.840">
    <property type="match status" value="1"/>
</dbReference>
<dbReference type="InterPro" id="IPR040771">
    <property type="entry name" value="TLP1_add_C"/>
</dbReference>
<organism evidence="4 5">
    <name type="scientific">Nocardioides massiliensis</name>
    <dbReference type="NCBI Taxonomy" id="1325935"/>
    <lineage>
        <taxon>Bacteria</taxon>
        <taxon>Bacillati</taxon>
        <taxon>Actinomycetota</taxon>
        <taxon>Actinomycetes</taxon>
        <taxon>Propionibacteriales</taxon>
        <taxon>Nocardioidaceae</taxon>
        <taxon>Nocardioides</taxon>
    </lineage>
</organism>
<feature type="domain" description="Thiolase-like protein type 1 additional C-terminal" evidence="3">
    <location>
        <begin position="606"/>
        <end position="675"/>
    </location>
</feature>
<keyword evidence="4" id="KW-0012">Acyltransferase</keyword>
<proteinExistence type="inferred from homology"/>
<name>A0ABT9NU44_9ACTN</name>
<sequence length="946" mass="97193">MSEVDPLTDYPQVVRTSAEAPVPLSVAGPAVLDLASYAQWLSIHVDFRGSVPGVASVGDSYGEQVTIMGIPADITWTVEAVEEEADRVAVALHGVGPMELVLALRVSAASAESEAGGGGVVVRVDAGIGGDPVEGPLGATVAASVEEALSSSVVALAAELAARDGVATSGGSRFPQRTLVHERTGVRLDPRTPVIVGVGQVVQREPDLDAPRDPVALAVEALRRAGEDSGAGAEVLRAADAVYAVASASWTYRDAAALVADALGAEPAETAMSAPYGGDAGQVLVNTAGQAVADGRAEVVLVCGAESGNTLAAARKRGVDLGWPTQDADVAPTQVIGSDREANNSAESAAGLTVPVYAYALMDSALRRKAGRTPQEQRDLVTGLWSRLSEVAAQNPYAWRPQPMSAEELATVDAGNRMISSPYPKLLCANLQVNLSAGLVVTSVAAASALGIPQDRWVFLHAGAAAYDEWFVSEREDLGASPAIRAIGQAAFEHAGVGPDEVAHVDLYSCFPAAVQIGAAELGLDLDDPQRPLSVTGGLTFAGGPGNNYGTHAVATLVERLRRDPEAYGLSTSLGWFVTKHALGIYSARPPQRPYRAINPVLLPGPTRPALTAYAGPGVVEAATAAYDRSGKPEAAIVSVLTPAGARMLVRSAQPEVLAAVAEGDPLGAQVEVDDATTLRIIDAGPHPMPPAPEPTVLTERRDGVLLVTLNRPQRRNAIDLPTAQLLERIVDAFEADAEARVMVLAGAGGTFSAGMDLKAAAAGQFALTDKRGPLGISALQIAKPVIAAVEGPALAGGCELALAADLVVAASDSVFGIPEPKRGLVAAAGGVLRLTERLPRNVAMELALTGNPMPATRLAELGLVNRLAAPGTVLDAALALAAEIVANAPLSVAASRRIVLESPGWSPEEAFARQTELAAAAVTSADAQEGIAAFAEGRTPRWQGR</sequence>
<evidence type="ECO:0000313" key="4">
    <source>
        <dbReference type="EMBL" id="MDP9823923.1"/>
    </source>
</evidence>
<dbReference type="Proteomes" id="UP001240447">
    <property type="component" value="Unassembled WGS sequence"/>
</dbReference>
<evidence type="ECO:0000259" key="3">
    <source>
        <dbReference type="Pfam" id="PF18313"/>
    </source>
</evidence>
<dbReference type="InterPro" id="IPR016039">
    <property type="entry name" value="Thiolase-like"/>
</dbReference>
<dbReference type="NCBIfam" id="NF006100">
    <property type="entry name" value="PRK08252.1"/>
    <property type="match status" value="1"/>
</dbReference>
<dbReference type="EC" id="2.3.1.9" evidence="4"/>
<dbReference type="GO" id="GO:0003985">
    <property type="term" value="F:acetyl-CoA C-acetyltransferase activity"/>
    <property type="evidence" value="ECO:0007669"/>
    <property type="project" value="UniProtKB-EC"/>
</dbReference>
<dbReference type="PANTHER" id="PTHR43802">
    <property type="entry name" value="ENOYL-COA HYDRATASE"/>
    <property type="match status" value="1"/>
</dbReference>
<accession>A0ABT9NU44</accession>
<keyword evidence="4" id="KW-0808">Transferase</keyword>
<dbReference type="Gene3D" id="3.40.47.10">
    <property type="match status" value="1"/>
</dbReference>
<dbReference type="InterPro" id="IPR001753">
    <property type="entry name" value="Enoyl-CoA_hydra/iso"/>
</dbReference>
<comment type="similarity">
    <text evidence="1 2">Belongs to the enoyl-CoA hydratase/isomerase family.</text>
</comment>
<protein>
    <submittedName>
        <fullName evidence="4">Acetyl-CoA C-acetyltransferase</fullName>
        <ecNumber evidence="4">2.3.1.9</ecNumber>
    </submittedName>
</protein>
<dbReference type="InterPro" id="IPR014748">
    <property type="entry name" value="Enoyl-CoA_hydra_C"/>
</dbReference>
<dbReference type="InterPro" id="IPR018376">
    <property type="entry name" value="Enoyl-CoA_hyd/isom_CS"/>
</dbReference>
<dbReference type="PROSITE" id="PS00166">
    <property type="entry name" value="ENOYL_COA_HYDRATASE"/>
    <property type="match status" value="1"/>
</dbReference>
<dbReference type="PANTHER" id="PTHR43802:SF1">
    <property type="entry name" value="IP11341P-RELATED"/>
    <property type="match status" value="1"/>
</dbReference>
<gene>
    <name evidence="4" type="ORF">J2S59_003732</name>
</gene>
<dbReference type="CDD" id="cd06558">
    <property type="entry name" value="crotonase-like"/>
    <property type="match status" value="1"/>
</dbReference>
<keyword evidence="5" id="KW-1185">Reference proteome</keyword>
<dbReference type="Pfam" id="PF18313">
    <property type="entry name" value="TLP1_add_C"/>
    <property type="match status" value="1"/>
</dbReference>
<dbReference type="SUPFAM" id="SSF53901">
    <property type="entry name" value="Thiolase-like"/>
    <property type="match status" value="2"/>
</dbReference>
<dbReference type="InterPro" id="IPR029045">
    <property type="entry name" value="ClpP/crotonase-like_dom_sf"/>
</dbReference>
<dbReference type="Pfam" id="PF00378">
    <property type="entry name" value="ECH_1"/>
    <property type="match status" value="1"/>
</dbReference>
<dbReference type="RefSeq" id="WP_220138473.1">
    <property type="nucleotide sequence ID" value="NZ_CCXJ01000357.1"/>
</dbReference>
<dbReference type="EMBL" id="JAUSQM010000001">
    <property type="protein sequence ID" value="MDP9823923.1"/>
    <property type="molecule type" value="Genomic_DNA"/>
</dbReference>
<evidence type="ECO:0000256" key="2">
    <source>
        <dbReference type="RuleBase" id="RU003707"/>
    </source>
</evidence>
<evidence type="ECO:0000313" key="5">
    <source>
        <dbReference type="Proteomes" id="UP001240447"/>
    </source>
</evidence>
<comment type="caution">
    <text evidence="4">The sequence shown here is derived from an EMBL/GenBank/DDBJ whole genome shotgun (WGS) entry which is preliminary data.</text>
</comment>
<evidence type="ECO:0000256" key="1">
    <source>
        <dbReference type="ARBA" id="ARBA00005254"/>
    </source>
</evidence>
<dbReference type="SUPFAM" id="SSF55961">
    <property type="entry name" value="Bet v1-like"/>
    <property type="match status" value="1"/>
</dbReference>
<reference evidence="4 5" key="1">
    <citation type="submission" date="2023-07" db="EMBL/GenBank/DDBJ databases">
        <title>Sequencing the genomes of 1000 actinobacteria strains.</title>
        <authorList>
            <person name="Klenk H.-P."/>
        </authorList>
    </citation>
    <scope>NUCLEOTIDE SEQUENCE [LARGE SCALE GENOMIC DNA]</scope>
    <source>
        <strain evidence="4 5">GD13</strain>
    </source>
</reference>
<dbReference type="SUPFAM" id="SSF52096">
    <property type="entry name" value="ClpP/crotonase"/>
    <property type="match status" value="1"/>
</dbReference>
<dbReference type="Gene3D" id="3.90.226.10">
    <property type="entry name" value="2-enoyl-CoA Hydratase, Chain A, domain 1"/>
    <property type="match status" value="1"/>
</dbReference>
<dbReference type="Gene3D" id="1.10.12.10">
    <property type="entry name" value="Lyase 2-enoyl-coa Hydratase, Chain A, domain 2"/>
    <property type="match status" value="1"/>
</dbReference>